<dbReference type="RefSeq" id="WP_190837386.1">
    <property type="nucleotide sequence ID" value="NZ_CAWPPI010000120.1"/>
</dbReference>
<evidence type="ECO:0000313" key="2">
    <source>
        <dbReference type="Proteomes" id="UP000629098"/>
    </source>
</evidence>
<proteinExistence type="predicted"/>
<comment type="caution">
    <text evidence="1">The sequence shown here is derived from an EMBL/GenBank/DDBJ whole genome shotgun (WGS) entry which is preliminary data.</text>
</comment>
<dbReference type="EMBL" id="JACXAE010000120">
    <property type="protein sequence ID" value="MBD2778093.1"/>
    <property type="molecule type" value="Genomic_DNA"/>
</dbReference>
<protein>
    <submittedName>
        <fullName evidence="1">Mersacidin/lichenicidin family type 2 lantibiotic</fullName>
    </submittedName>
</protein>
<organism evidence="1 2">
    <name type="scientific">Iningainema tapete BLCC-T55</name>
    <dbReference type="NCBI Taxonomy" id="2748662"/>
    <lineage>
        <taxon>Bacteria</taxon>
        <taxon>Bacillati</taxon>
        <taxon>Cyanobacteriota</taxon>
        <taxon>Cyanophyceae</taxon>
        <taxon>Nostocales</taxon>
        <taxon>Scytonemataceae</taxon>
        <taxon>Iningainema tapete</taxon>
    </lineage>
</organism>
<dbReference type="Proteomes" id="UP000629098">
    <property type="component" value="Unassembled WGS sequence"/>
</dbReference>
<keyword evidence="2" id="KW-1185">Reference proteome</keyword>
<dbReference type="GO" id="GO:0042742">
    <property type="term" value="P:defense response to bacterium"/>
    <property type="evidence" value="ECO:0007669"/>
    <property type="project" value="InterPro"/>
</dbReference>
<gene>
    <name evidence="1" type="ORF">ICL16_40145</name>
</gene>
<dbReference type="NCBIfam" id="TIGR03898">
    <property type="entry name" value="lanti_MRSA_kill"/>
    <property type="match status" value="1"/>
</dbReference>
<dbReference type="InterPro" id="IPR027635">
    <property type="entry name" value="Lantibiotic2_lead_pep_dom"/>
</dbReference>
<sequence>MSTEEIVRAWKDKNYRNSLSDQQKAMLPSNPAGLIDLTDDDMMSLSGGCTMCGNPNHTLVWYECLE</sequence>
<dbReference type="AlphaFoldDB" id="A0A8J6Y277"/>
<name>A0A8J6Y277_9CYAN</name>
<accession>A0A8J6Y277</accession>
<evidence type="ECO:0000313" key="1">
    <source>
        <dbReference type="EMBL" id="MBD2778093.1"/>
    </source>
</evidence>
<reference evidence="1" key="1">
    <citation type="submission" date="2020-09" db="EMBL/GenBank/DDBJ databases">
        <title>Iningainema tapete sp. nov. (Scytonemataceae, Cyanobacteria) from greenhouses in central Florida (USA) produces two types of nodularin with biosynthetic potential for microcystin-LR and anabaenopeptins.</title>
        <authorList>
            <person name="Berthold D.E."/>
            <person name="Lefler F.W."/>
            <person name="Huang I.-S."/>
            <person name="Abdulla H."/>
            <person name="Zimba P.V."/>
            <person name="Laughinghouse H.D. IV."/>
        </authorList>
    </citation>
    <scope>NUCLEOTIDE SEQUENCE</scope>
    <source>
        <strain evidence="1">BLCCT55</strain>
    </source>
</reference>